<dbReference type="SUPFAM" id="SSF53098">
    <property type="entry name" value="Ribonuclease H-like"/>
    <property type="match status" value="1"/>
</dbReference>
<keyword evidence="2" id="KW-1133">Transmembrane helix</keyword>
<sequence length="172" mass="18880">MSNDLCIVYLVVLTISCVRWLKKMQRKLSRMSPTTSTTSSQSPPKFSSSGSSSLSFELLEASNESEANVKQLYLMQQAAKFGGGKNEVDNIDSVSTVAPESAFSQSGRNLDPFRSTLAPKIAEALICCKNWLSSSHQPVVLRQYMDEAESLQDSLQVVPEEGSTLTYESQLV</sequence>
<dbReference type="Pfam" id="PF05699">
    <property type="entry name" value="Dimer_Tnp_hAT"/>
    <property type="match status" value="1"/>
</dbReference>
<gene>
    <name evidence="4" type="ORF">PanWU01x14_210960</name>
</gene>
<proteinExistence type="predicted"/>
<dbReference type="AlphaFoldDB" id="A0A2P5BU29"/>
<feature type="region of interest" description="Disordered" evidence="1">
    <location>
        <begin position="29"/>
        <end position="49"/>
    </location>
</feature>
<evidence type="ECO:0000259" key="3">
    <source>
        <dbReference type="Pfam" id="PF05699"/>
    </source>
</evidence>
<dbReference type="Proteomes" id="UP000237105">
    <property type="component" value="Unassembled WGS sequence"/>
</dbReference>
<dbReference type="OrthoDB" id="1710956at2759"/>
<feature type="compositionally biased region" description="Low complexity" evidence="1">
    <location>
        <begin position="30"/>
        <end position="49"/>
    </location>
</feature>
<dbReference type="PANTHER" id="PTHR23272:SF161">
    <property type="entry name" value="ZINC FINGER BED DOMAIN-CONTAINING PROTEIN RICESLEEPER 1-LIKE"/>
    <property type="match status" value="1"/>
</dbReference>
<evidence type="ECO:0000256" key="2">
    <source>
        <dbReference type="SAM" id="Phobius"/>
    </source>
</evidence>
<dbReference type="EMBL" id="JXTB01000223">
    <property type="protein sequence ID" value="PON52254.1"/>
    <property type="molecule type" value="Genomic_DNA"/>
</dbReference>
<keyword evidence="5" id="KW-1185">Reference proteome</keyword>
<feature type="domain" description="HAT C-terminal dimerisation" evidence="3">
    <location>
        <begin position="94"/>
        <end position="132"/>
    </location>
</feature>
<name>A0A2P5BU29_PARAD</name>
<comment type="caution">
    <text evidence="4">The sequence shown here is derived from an EMBL/GenBank/DDBJ whole genome shotgun (WGS) entry which is preliminary data.</text>
</comment>
<dbReference type="GO" id="GO:0046983">
    <property type="term" value="F:protein dimerization activity"/>
    <property type="evidence" value="ECO:0007669"/>
    <property type="project" value="InterPro"/>
</dbReference>
<evidence type="ECO:0000256" key="1">
    <source>
        <dbReference type="SAM" id="MobiDB-lite"/>
    </source>
</evidence>
<evidence type="ECO:0000313" key="5">
    <source>
        <dbReference type="Proteomes" id="UP000237105"/>
    </source>
</evidence>
<feature type="transmembrane region" description="Helical" evidence="2">
    <location>
        <begin position="6"/>
        <end position="22"/>
    </location>
</feature>
<reference evidence="5" key="1">
    <citation type="submission" date="2016-06" db="EMBL/GenBank/DDBJ databases">
        <title>Parallel loss of symbiosis genes in relatives of nitrogen-fixing non-legume Parasponia.</title>
        <authorList>
            <person name="Van Velzen R."/>
            <person name="Holmer R."/>
            <person name="Bu F."/>
            <person name="Rutten L."/>
            <person name="Van Zeijl A."/>
            <person name="Liu W."/>
            <person name="Santuari L."/>
            <person name="Cao Q."/>
            <person name="Sharma T."/>
            <person name="Shen D."/>
            <person name="Roswanjaya Y."/>
            <person name="Wardhani T."/>
            <person name="Kalhor M.S."/>
            <person name="Jansen J."/>
            <person name="Van den Hoogen J."/>
            <person name="Gungor B."/>
            <person name="Hartog M."/>
            <person name="Hontelez J."/>
            <person name="Verver J."/>
            <person name="Yang W.-C."/>
            <person name="Schijlen E."/>
            <person name="Repin R."/>
            <person name="Schilthuizen M."/>
            <person name="Schranz E."/>
            <person name="Heidstra R."/>
            <person name="Miyata K."/>
            <person name="Fedorova E."/>
            <person name="Kohlen W."/>
            <person name="Bisseling T."/>
            <person name="Smit S."/>
            <person name="Geurts R."/>
        </authorList>
    </citation>
    <scope>NUCLEOTIDE SEQUENCE [LARGE SCALE GENOMIC DNA]</scope>
    <source>
        <strain evidence="5">cv. WU1-14</strain>
    </source>
</reference>
<keyword evidence="2" id="KW-0472">Membrane</keyword>
<accession>A0A2P5BU29</accession>
<dbReference type="InterPro" id="IPR008906">
    <property type="entry name" value="HATC_C_dom"/>
</dbReference>
<evidence type="ECO:0000313" key="4">
    <source>
        <dbReference type="EMBL" id="PON52254.1"/>
    </source>
</evidence>
<organism evidence="4 5">
    <name type="scientific">Parasponia andersonii</name>
    <name type="common">Sponia andersonii</name>
    <dbReference type="NCBI Taxonomy" id="3476"/>
    <lineage>
        <taxon>Eukaryota</taxon>
        <taxon>Viridiplantae</taxon>
        <taxon>Streptophyta</taxon>
        <taxon>Embryophyta</taxon>
        <taxon>Tracheophyta</taxon>
        <taxon>Spermatophyta</taxon>
        <taxon>Magnoliopsida</taxon>
        <taxon>eudicotyledons</taxon>
        <taxon>Gunneridae</taxon>
        <taxon>Pentapetalae</taxon>
        <taxon>rosids</taxon>
        <taxon>fabids</taxon>
        <taxon>Rosales</taxon>
        <taxon>Cannabaceae</taxon>
        <taxon>Parasponia</taxon>
    </lineage>
</organism>
<dbReference type="InterPro" id="IPR012337">
    <property type="entry name" value="RNaseH-like_sf"/>
</dbReference>
<dbReference type="PANTHER" id="PTHR23272">
    <property type="entry name" value="BED FINGER-RELATED"/>
    <property type="match status" value="1"/>
</dbReference>
<keyword evidence="2" id="KW-0812">Transmembrane</keyword>
<protein>
    <submittedName>
        <fullName evidence="4">HAT, C-terminal dimerization domain containing protein</fullName>
    </submittedName>
</protein>